<dbReference type="PANTHER" id="PTHR47937:SF8">
    <property type="entry name" value="PENTATRICOPEPTIDE REPEAT DOMAIN CONTAINING PROTEIN-RELATED"/>
    <property type="match status" value="1"/>
</dbReference>
<dbReference type="AlphaFoldDB" id="A0AAD8N2U8"/>
<feature type="repeat" description="PPR" evidence="2">
    <location>
        <begin position="175"/>
        <end position="209"/>
    </location>
</feature>
<dbReference type="PROSITE" id="PS51375">
    <property type="entry name" value="PPR"/>
    <property type="match status" value="4"/>
</dbReference>
<dbReference type="PANTHER" id="PTHR47937">
    <property type="entry name" value="PLASTID TRANSCRIPTIONALLY ACTIVE CHROMOSOME 2-LIKE PROTEIN"/>
    <property type="match status" value="1"/>
</dbReference>
<name>A0AAD8N2U8_9APIA</name>
<dbReference type="Pfam" id="PF13041">
    <property type="entry name" value="PPR_2"/>
    <property type="match status" value="2"/>
</dbReference>
<dbReference type="InterPro" id="IPR002885">
    <property type="entry name" value="PPR_rpt"/>
</dbReference>
<keyword evidence="1" id="KW-0677">Repeat</keyword>
<dbReference type="Proteomes" id="UP001237642">
    <property type="component" value="Unassembled WGS sequence"/>
</dbReference>
<evidence type="ECO:0000256" key="1">
    <source>
        <dbReference type="ARBA" id="ARBA00022737"/>
    </source>
</evidence>
<evidence type="ECO:0000313" key="4">
    <source>
        <dbReference type="Proteomes" id="UP001237642"/>
    </source>
</evidence>
<evidence type="ECO:0000313" key="3">
    <source>
        <dbReference type="EMBL" id="KAK1394504.1"/>
    </source>
</evidence>
<organism evidence="3 4">
    <name type="scientific">Heracleum sosnowskyi</name>
    <dbReference type="NCBI Taxonomy" id="360622"/>
    <lineage>
        <taxon>Eukaryota</taxon>
        <taxon>Viridiplantae</taxon>
        <taxon>Streptophyta</taxon>
        <taxon>Embryophyta</taxon>
        <taxon>Tracheophyta</taxon>
        <taxon>Spermatophyta</taxon>
        <taxon>Magnoliopsida</taxon>
        <taxon>eudicotyledons</taxon>
        <taxon>Gunneridae</taxon>
        <taxon>Pentapetalae</taxon>
        <taxon>asterids</taxon>
        <taxon>campanulids</taxon>
        <taxon>Apiales</taxon>
        <taxon>Apiaceae</taxon>
        <taxon>Apioideae</taxon>
        <taxon>apioid superclade</taxon>
        <taxon>Tordylieae</taxon>
        <taxon>Tordyliinae</taxon>
        <taxon>Heracleum</taxon>
    </lineage>
</organism>
<accession>A0AAD8N2U8</accession>
<protein>
    <submittedName>
        <fullName evidence="3">Pentatricopeptide repeat-containing protein</fullName>
    </submittedName>
</protein>
<reference evidence="3" key="1">
    <citation type="submission" date="2023-02" db="EMBL/GenBank/DDBJ databases">
        <title>Genome of toxic invasive species Heracleum sosnowskyi carries increased number of genes despite the absence of recent whole-genome duplications.</title>
        <authorList>
            <person name="Schelkunov M."/>
            <person name="Shtratnikova V."/>
            <person name="Makarenko M."/>
            <person name="Klepikova A."/>
            <person name="Omelchenko D."/>
            <person name="Novikova G."/>
            <person name="Obukhova E."/>
            <person name="Bogdanov V."/>
            <person name="Penin A."/>
            <person name="Logacheva M."/>
        </authorList>
    </citation>
    <scope>NUCLEOTIDE SEQUENCE</scope>
    <source>
        <strain evidence="3">Hsosn_3</strain>
        <tissue evidence="3">Leaf</tissue>
    </source>
</reference>
<reference evidence="3" key="2">
    <citation type="submission" date="2023-05" db="EMBL/GenBank/DDBJ databases">
        <authorList>
            <person name="Schelkunov M.I."/>
        </authorList>
    </citation>
    <scope>NUCLEOTIDE SEQUENCE</scope>
    <source>
        <strain evidence="3">Hsosn_3</strain>
        <tissue evidence="3">Leaf</tissue>
    </source>
</reference>
<dbReference type="InterPro" id="IPR052308">
    <property type="entry name" value="PPR_domain-containing"/>
</dbReference>
<keyword evidence="4" id="KW-1185">Reference proteome</keyword>
<dbReference type="NCBIfam" id="TIGR00756">
    <property type="entry name" value="PPR"/>
    <property type="match status" value="4"/>
</dbReference>
<sequence>MLIKPHNLFSLQSSTRNRRFQEIWEVLGEIKKKDQSLITPRTVMVVLGRVAKVCSVIFTVEMFRKFRRIVPVFGTECYNGLLRTLCQEKSMIDARNVYHGLKHEFKPNLQTFNILLSGWKSSEEAEGFFGEMQGLGIKPDVVSYNCLIDVYCKGREVDKAFKVVDKMREEDIVPDVISYTGLIGGLGLVGQPDKARDLLKGMQEYGCYPDVAAYNAVIRNFCIAKRLGEAYKLLDEMSDKGLDPNATTYNVILRSLYWAFDLRSSWNLYDRMRRTGCLPNTQSCMFLIRLIKREEKVELALELWNDMVDKGFGSYTLVSDVLFDLLCNLGKLVEAERCFLQMVEKGQKPSHTSFRRIKVLMELTNKHEALQNLSEKMASFGSSVQASEDKKSRNPTSVGLDQIHVMLELSETCVSHVADTQKHADRAASLAIIDYDTEIFEEAI</sequence>
<dbReference type="Pfam" id="PF01535">
    <property type="entry name" value="PPR"/>
    <property type="match status" value="2"/>
</dbReference>
<dbReference type="EMBL" id="JAUIZM010000003">
    <property type="protein sequence ID" value="KAK1394504.1"/>
    <property type="molecule type" value="Genomic_DNA"/>
</dbReference>
<feature type="repeat" description="PPR" evidence="2">
    <location>
        <begin position="245"/>
        <end position="279"/>
    </location>
</feature>
<evidence type="ECO:0000256" key="2">
    <source>
        <dbReference type="PROSITE-ProRule" id="PRU00708"/>
    </source>
</evidence>
<comment type="caution">
    <text evidence="3">The sequence shown here is derived from an EMBL/GenBank/DDBJ whole genome shotgun (WGS) entry which is preliminary data.</text>
</comment>
<feature type="repeat" description="PPR" evidence="2">
    <location>
        <begin position="140"/>
        <end position="174"/>
    </location>
</feature>
<feature type="repeat" description="PPR" evidence="2">
    <location>
        <begin position="210"/>
        <end position="244"/>
    </location>
</feature>
<dbReference type="InterPro" id="IPR011990">
    <property type="entry name" value="TPR-like_helical_dom_sf"/>
</dbReference>
<gene>
    <name evidence="3" type="ORF">POM88_013560</name>
</gene>
<dbReference type="Gene3D" id="1.25.40.10">
    <property type="entry name" value="Tetratricopeptide repeat domain"/>
    <property type="match status" value="3"/>
</dbReference>
<proteinExistence type="predicted"/>